<proteinExistence type="predicted"/>
<protein>
    <submittedName>
        <fullName evidence="1">Uncharacterized protein</fullName>
    </submittedName>
</protein>
<evidence type="ECO:0000313" key="1">
    <source>
        <dbReference type="EMBL" id="KAF5935188.1"/>
    </source>
</evidence>
<gene>
    <name evidence="1" type="ORF">HYC85_026317</name>
</gene>
<sequence>MEFHREAVVVKHDVHANISWSFAIQYFHLNNFSNKCNTSVYVGRKRESGGMFASAIPSVHPGVQMQSPLFLQINKISRHDSFIRVNNTIIWATLTWGCKHNLQESVTDEL</sequence>
<reference evidence="2" key="1">
    <citation type="journal article" date="2020" name="Nat. Commun.">
        <title>Genome assembly of wild tea tree DASZ reveals pedigree and selection history of tea varieties.</title>
        <authorList>
            <person name="Zhang W."/>
            <person name="Zhang Y."/>
            <person name="Qiu H."/>
            <person name="Guo Y."/>
            <person name="Wan H."/>
            <person name="Zhang X."/>
            <person name="Scossa F."/>
            <person name="Alseekh S."/>
            <person name="Zhang Q."/>
            <person name="Wang P."/>
            <person name="Xu L."/>
            <person name="Schmidt M.H."/>
            <person name="Jia X."/>
            <person name="Li D."/>
            <person name="Zhu A."/>
            <person name="Guo F."/>
            <person name="Chen W."/>
            <person name="Ni D."/>
            <person name="Usadel B."/>
            <person name="Fernie A.R."/>
            <person name="Wen W."/>
        </authorList>
    </citation>
    <scope>NUCLEOTIDE SEQUENCE [LARGE SCALE GENOMIC DNA]</scope>
    <source>
        <strain evidence="2">cv. G240</strain>
    </source>
</reference>
<organism evidence="1 2">
    <name type="scientific">Camellia sinensis</name>
    <name type="common">Tea plant</name>
    <name type="synonym">Thea sinensis</name>
    <dbReference type="NCBI Taxonomy" id="4442"/>
    <lineage>
        <taxon>Eukaryota</taxon>
        <taxon>Viridiplantae</taxon>
        <taxon>Streptophyta</taxon>
        <taxon>Embryophyta</taxon>
        <taxon>Tracheophyta</taxon>
        <taxon>Spermatophyta</taxon>
        <taxon>Magnoliopsida</taxon>
        <taxon>eudicotyledons</taxon>
        <taxon>Gunneridae</taxon>
        <taxon>Pentapetalae</taxon>
        <taxon>asterids</taxon>
        <taxon>Ericales</taxon>
        <taxon>Theaceae</taxon>
        <taxon>Camellia</taxon>
    </lineage>
</organism>
<reference evidence="1 2" key="2">
    <citation type="submission" date="2020-07" db="EMBL/GenBank/DDBJ databases">
        <title>Genome assembly of wild tea tree DASZ reveals pedigree and selection history of tea varieties.</title>
        <authorList>
            <person name="Zhang W."/>
        </authorList>
    </citation>
    <scope>NUCLEOTIDE SEQUENCE [LARGE SCALE GENOMIC DNA]</scope>
    <source>
        <strain evidence="2">cv. G240</strain>
        <tissue evidence="1">Leaf</tissue>
    </source>
</reference>
<accession>A0A7J7G6Y4</accession>
<keyword evidence="2" id="KW-1185">Reference proteome</keyword>
<comment type="caution">
    <text evidence="1">The sequence shown here is derived from an EMBL/GenBank/DDBJ whole genome shotgun (WGS) entry which is preliminary data.</text>
</comment>
<evidence type="ECO:0000313" key="2">
    <source>
        <dbReference type="Proteomes" id="UP000593564"/>
    </source>
</evidence>
<dbReference type="AlphaFoldDB" id="A0A7J7G6Y4"/>
<name>A0A7J7G6Y4_CAMSI</name>
<dbReference type="EMBL" id="JACBKZ010000013">
    <property type="protein sequence ID" value="KAF5935188.1"/>
    <property type="molecule type" value="Genomic_DNA"/>
</dbReference>
<dbReference type="Proteomes" id="UP000593564">
    <property type="component" value="Unassembled WGS sequence"/>
</dbReference>